<evidence type="ECO:0000313" key="2">
    <source>
        <dbReference type="EMBL" id="KZP32874.1"/>
    </source>
</evidence>
<proteinExistence type="predicted"/>
<feature type="region of interest" description="Disordered" evidence="1">
    <location>
        <begin position="42"/>
        <end position="66"/>
    </location>
</feature>
<dbReference type="STRING" id="436010.A0A166VM76"/>
<dbReference type="OrthoDB" id="3265815at2759"/>
<organism evidence="2 3">
    <name type="scientific">Athelia psychrophila</name>
    <dbReference type="NCBI Taxonomy" id="1759441"/>
    <lineage>
        <taxon>Eukaryota</taxon>
        <taxon>Fungi</taxon>
        <taxon>Dikarya</taxon>
        <taxon>Basidiomycota</taxon>
        <taxon>Agaricomycotina</taxon>
        <taxon>Agaricomycetes</taxon>
        <taxon>Agaricomycetidae</taxon>
        <taxon>Atheliales</taxon>
        <taxon>Atheliaceae</taxon>
        <taxon>Athelia</taxon>
    </lineage>
</organism>
<evidence type="ECO:0008006" key="4">
    <source>
        <dbReference type="Google" id="ProtNLM"/>
    </source>
</evidence>
<sequence length="345" mass="38005">MSMDTSDWESVLQFVAEPMDINDLASGSEKPIYEMQRPRMSMVSPQIPTPPASHAGTPEEDEEEGGTLVSVSTTFYPGATHDSQPADILLMSKDSVFFYVHSSRLLGASHNGFNHLVSESRKLDNAEQQGSIIPVAEPSDVLNIILHAIYDMSCAHYAPSFSTLEHAVNAMKIYGVSLRDHIHRGTHLYSSLISHAPLCAIDLYVLAASHDIYDLAAATSSHLLSFPLSSLSDEQAKRMGPVYVKRLFFLHFGRAEALKRLLLNPPHPHAPTTWCDFTEQKKLTRAWALASAYLAWDARPDLSTSTMESALGPLGEHLACDLCRASLKERITSLVSSWSIVKTTI</sequence>
<accession>A0A166VM76</accession>
<gene>
    <name evidence="2" type="ORF">FIBSPDRAFT_943847</name>
</gene>
<dbReference type="EMBL" id="KV417484">
    <property type="protein sequence ID" value="KZP32874.1"/>
    <property type="molecule type" value="Genomic_DNA"/>
</dbReference>
<evidence type="ECO:0000256" key="1">
    <source>
        <dbReference type="SAM" id="MobiDB-lite"/>
    </source>
</evidence>
<protein>
    <recommendedName>
        <fullName evidence="4">BTB domain-containing protein</fullName>
    </recommendedName>
</protein>
<dbReference type="AlphaFoldDB" id="A0A166VM76"/>
<keyword evidence="3" id="KW-1185">Reference proteome</keyword>
<reference evidence="2 3" key="1">
    <citation type="journal article" date="2016" name="Mol. Biol. Evol.">
        <title>Comparative Genomics of Early-Diverging Mushroom-Forming Fungi Provides Insights into the Origins of Lignocellulose Decay Capabilities.</title>
        <authorList>
            <person name="Nagy L.G."/>
            <person name="Riley R."/>
            <person name="Tritt A."/>
            <person name="Adam C."/>
            <person name="Daum C."/>
            <person name="Floudas D."/>
            <person name="Sun H."/>
            <person name="Yadav J.S."/>
            <person name="Pangilinan J."/>
            <person name="Larsson K.H."/>
            <person name="Matsuura K."/>
            <person name="Barry K."/>
            <person name="Labutti K."/>
            <person name="Kuo R."/>
            <person name="Ohm R.A."/>
            <person name="Bhattacharya S.S."/>
            <person name="Shirouzu T."/>
            <person name="Yoshinaga Y."/>
            <person name="Martin F.M."/>
            <person name="Grigoriev I.V."/>
            <person name="Hibbett D.S."/>
        </authorList>
    </citation>
    <scope>NUCLEOTIDE SEQUENCE [LARGE SCALE GENOMIC DNA]</scope>
    <source>
        <strain evidence="2 3">CBS 109695</strain>
    </source>
</reference>
<evidence type="ECO:0000313" key="3">
    <source>
        <dbReference type="Proteomes" id="UP000076532"/>
    </source>
</evidence>
<name>A0A166VM76_9AGAM</name>
<dbReference type="Proteomes" id="UP000076532">
    <property type="component" value="Unassembled WGS sequence"/>
</dbReference>